<dbReference type="AlphaFoldDB" id="A0A1X1T4G6"/>
<gene>
    <name evidence="1" type="ORF">AWC01_12760</name>
</gene>
<keyword evidence="2" id="KW-1185">Reference proteome</keyword>
<sequence length="152" mass="16902">MGGPIRPAPIRGVALQRSTQPKHRLPLPSQPLAHRFLRGVQLEADHRHRPVVFEVRGLRPAPAARCDHHLIAALPHRWRNLLPLTGLTRHQVHAVCAAARHTLPPRPGRPWSLPLPVRVLLMLIPLRTNLTTRALAVLSASSQSTWIGSFTT</sequence>
<proteinExistence type="predicted"/>
<dbReference type="Proteomes" id="UP000193564">
    <property type="component" value="Unassembled WGS sequence"/>
</dbReference>
<comment type="caution">
    <text evidence="1">The sequence shown here is derived from an EMBL/GenBank/DDBJ whole genome shotgun (WGS) entry which is preliminary data.</text>
</comment>
<evidence type="ECO:0000313" key="1">
    <source>
        <dbReference type="EMBL" id="ORV39453.1"/>
    </source>
</evidence>
<evidence type="ECO:0000313" key="2">
    <source>
        <dbReference type="Proteomes" id="UP000193564"/>
    </source>
</evidence>
<organism evidence="1 2">
    <name type="scientific">Mycolicibacterium doricum</name>
    <dbReference type="NCBI Taxonomy" id="126673"/>
    <lineage>
        <taxon>Bacteria</taxon>
        <taxon>Bacillati</taxon>
        <taxon>Actinomycetota</taxon>
        <taxon>Actinomycetes</taxon>
        <taxon>Mycobacteriales</taxon>
        <taxon>Mycobacteriaceae</taxon>
        <taxon>Mycolicibacterium</taxon>
    </lineage>
</organism>
<protein>
    <submittedName>
        <fullName evidence="1">Uncharacterized protein</fullName>
    </submittedName>
</protein>
<name>A0A1X1T4G6_9MYCO</name>
<dbReference type="EMBL" id="LQOS01000033">
    <property type="protein sequence ID" value="ORV39453.1"/>
    <property type="molecule type" value="Genomic_DNA"/>
</dbReference>
<reference evidence="1 2" key="1">
    <citation type="submission" date="2016-01" db="EMBL/GenBank/DDBJ databases">
        <title>The new phylogeny of the genus Mycobacterium.</title>
        <authorList>
            <person name="Tarcisio F."/>
            <person name="Conor M."/>
            <person name="Antonella G."/>
            <person name="Elisabetta G."/>
            <person name="Giulia F.S."/>
            <person name="Sara T."/>
            <person name="Anna F."/>
            <person name="Clotilde B."/>
            <person name="Roberto B."/>
            <person name="Veronica D.S."/>
            <person name="Fabio R."/>
            <person name="Monica P."/>
            <person name="Olivier J."/>
            <person name="Enrico T."/>
            <person name="Nicola S."/>
        </authorList>
    </citation>
    <scope>NUCLEOTIDE SEQUENCE [LARGE SCALE GENOMIC DNA]</scope>
    <source>
        <strain evidence="1 2">DSM 44339</strain>
    </source>
</reference>
<dbReference type="STRING" id="126673.AWC01_12760"/>
<accession>A0A1X1T4G6</accession>